<evidence type="ECO:0000313" key="5">
    <source>
        <dbReference type="Proteomes" id="UP000030019"/>
    </source>
</evidence>
<evidence type="ECO:0000313" key="4">
    <source>
        <dbReference type="EMBL" id="KGM36266.1"/>
    </source>
</evidence>
<dbReference type="eggNOG" id="ENOG50338TK">
    <property type="taxonomic scope" value="Bacteria"/>
</dbReference>
<dbReference type="EMBL" id="JPEN01000114">
    <property type="protein sequence ID" value="KGM36266.1"/>
    <property type="molecule type" value="Genomic_DNA"/>
</dbReference>
<dbReference type="InterPro" id="IPR035940">
    <property type="entry name" value="CAP_sf"/>
</dbReference>
<evidence type="ECO:0000256" key="1">
    <source>
        <dbReference type="SAM" id="Coils"/>
    </source>
</evidence>
<feature type="coiled-coil region" evidence="1">
    <location>
        <begin position="541"/>
        <end position="568"/>
    </location>
</feature>
<reference evidence="4 5" key="1">
    <citation type="submission" date="2014-06" db="EMBL/GenBank/DDBJ databases">
        <authorList>
            <person name="Teng J.L."/>
            <person name="Huang Y."/>
            <person name="Tse H."/>
            <person name="Lau S.K."/>
            <person name="Woo P.C."/>
        </authorList>
    </citation>
    <scope>NUCLEOTIDE SEQUENCE [LARGE SCALE GENOMIC DNA]</scope>
    <source>
        <strain evidence="4 5">HKU4</strain>
    </source>
</reference>
<dbReference type="PATRIC" id="fig|176090.4.peg.1930"/>
<feature type="domain" description="SCP" evidence="3">
    <location>
        <begin position="324"/>
        <end position="448"/>
    </location>
</feature>
<dbReference type="SUPFAM" id="SSF55797">
    <property type="entry name" value="PR-1-like"/>
    <property type="match status" value="1"/>
</dbReference>
<dbReference type="InterPro" id="IPR014044">
    <property type="entry name" value="CAP_dom"/>
</dbReference>
<dbReference type="PANTHER" id="PTHR32258">
    <property type="entry name" value="PROTEIN NETWORKED 4A"/>
    <property type="match status" value="1"/>
</dbReference>
<dbReference type="PANTHER" id="PTHR32258:SF28">
    <property type="entry name" value="PROTEIN NETWORKED 3A-RELATED"/>
    <property type="match status" value="1"/>
</dbReference>
<evidence type="ECO:0000259" key="3">
    <source>
        <dbReference type="Pfam" id="PF00188"/>
    </source>
</evidence>
<feature type="compositionally biased region" description="Low complexity" evidence="2">
    <location>
        <begin position="186"/>
        <end position="196"/>
    </location>
</feature>
<feature type="region of interest" description="Disordered" evidence="2">
    <location>
        <begin position="720"/>
        <end position="757"/>
    </location>
</feature>
<dbReference type="Pfam" id="PF00188">
    <property type="entry name" value="CAP"/>
    <property type="match status" value="1"/>
</dbReference>
<dbReference type="RefSeq" id="WP_037618484.1">
    <property type="nucleotide sequence ID" value="NZ_JPEN01000114.1"/>
</dbReference>
<feature type="compositionally biased region" description="Basic and acidic residues" evidence="2">
    <location>
        <begin position="93"/>
        <end position="107"/>
    </location>
</feature>
<keyword evidence="1" id="KW-0175">Coiled coil</keyword>
<dbReference type="AlphaFoldDB" id="A0A0A0DC58"/>
<feature type="compositionally biased region" description="Basic and acidic residues" evidence="2">
    <location>
        <begin position="60"/>
        <end position="86"/>
    </location>
</feature>
<dbReference type="Proteomes" id="UP000030019">
    <property type="component" value="Unassembled WGS sequence"/>
</dbReference>
<name>A0A0A0DC58_9STRE</name>
<organism evidence="4 5">
    <name type="scientific">Streptococcus sinensis</name>
    <dbReference type="NCBI Taxonomy" id="176090"/>
    <lineage>
        <taxon>Bacteria</taxon>
        <taxon>Bacillati</taxon>
        <taxon>Bacillota</taxon>
        <taxon>Bacilli</taxon>
        <taxon>Lactobacillales</taxon>
        <taxon>Streptococcaceae</taxon>
        <taxon>Streptococcus</taxon>
    </lineage>
</organism>
<gene>
    <name evidence="4" type="ORF">SSIN_1985</name>
</gene>
<feature type="coiled-coil region" evidence="1">
    <location>
        <begin position="615"/>
        <end position="670"/>
    </location>
</feature>
<dbReference type="STRING" id="176090.SSIN_1985"/>
<accession>A0A0A0DC58</accession>
<dbReference type="SUPFAM" id="SSF57997">
    <property type="entry name" value="Tropomyosin"/>
    <property type="match status" value="1"/>
</dbReference>
<sequence>MEKRIGKSVVATGIAATTIISGGLSHQVKAEEIVKSTTVEPKSTAVTEKPITTADVAEAKEQADAAKANADRQQEQADKAQADVEAAKNAVTEAEKSVETATENEKEATDEEISQAEEHVKSTEEEAAAKAAAVENAETAVADASQAVKDQENKIAAQQSLVDVAESELNKAKEPVHAEEEAVGTAKNQQNQAQNALEHAKNELTKAEQDVKDSPQAQSDIQSKINKTQAELNQTEQLITSTNTELAIEQKNAATAPVDLRNTNYSQFLENLRNNAPSQAVRDAATNALAMYQRGQREYGITVGTDPASPASLENNLQALELVKAINAYRRNAGLPELLVDPYANVASQIQTVYFEKANWHMGKLIGNENVAISFTPQGAVDFWHSEKALYQKIAAQYGLPTDERQIDANAIYMKVGASVFAKIGHYVQMMDNKANAISAAYDTRPNQWGTPYGTSEVGFHNIRNFNERVNNGTLMSADALAQLLRSGGGRSVGSSANVTALKNRLAGLQAQKVSQESTINILNSQLADVRNSEAARATALANARKQVDEAETNLAVTKQNVADKKAALAAATTRISNALAPYQAKLAKAQTVLGEAQTQLVALKAAEQKLQSGLGKIKEELTAAQERVLAAQQRVVSLKEAPQQLAKAKQNLVAAKADFEAKKSIAEEENMKLLGLQSIYTDLQAKHSRLQSNLLKEEGNRNASQLSYRGAAAGGKDTSIEYRSNAGAPSTNGLPTASSDEGNNLVTTGTNTQGVKTATQVTPLASASATTTTLPNTGSGSEAERLAVLGMAIGAATLVGANKRRRRNRI</sequence>
<comment type="caution">
    <text evidence="4">The sequence shown here is derived from an EMBL/GenBank/DDBJ whole genome shotgun (WGS) entry which is preliminary data.</text>
</comment>
<keyword evidence="5" id="KW-1185">Reference proteome</keyword>
<feature type="region of interest" description="Disordered" evidence="2">
    <location>
        <begin position="167"/>
        <end position="196"/>
    </location>
</feature>
<feature type="compositionally biased region" description="Basic and acidic residues" evidence="2">
    <location>
        <begin position="168"/>
        <end position="180"/>
    </location>
</feature>
<feature type="compositionally biased region" description="Polar residues" evidence="2">
    <location>
        <begin position="728"/>
        <end position="757"/>
    </location>
</feature>
<evidence type="ECO:0000256" key="2">
    <source>
        <dbReference type="SAM" id="MobiDB-lite"/>
    </source>
</evidence>
<proteinExistence type="predicted"/>
<feature type="region of interest" description="Disordered" evidence="2">
    <location>
        <begin position="60"/>
        <end position="134"/>
    </location>
</feature>
<feature type="compositionally biased region" description="Basic and acidic residues" evidence="2">
    <location>
        <begin position="116"/>
        <end position="128"/>
    </location>
</feature>
<dbReference type="Gene3D" id="3.40.33.10">
    <property type="entry name" value="CAP"/>
    <property type="match status" value="1"/>
</dbReference>
<protein>
    <recommendedName>
        <fullName evidence="3">SCP domain-containing protein</fullName>
    </recommendedName>
</protein>
<dbReference type="InterPro" id="IPR051861">
    <property type="entry name" value="NET_actin-binding_domain"/>
</dbReference>